<protein>
    <submittedName>
        <fullName evidence="6">LysR family transcriptional regulator</fullName>
    </submittedName>
</protein>
<dbReference type="RefSeq" id="WP_210801487.1">
    <property type="nucleotide sequence ID" value="NZ_JAGQDE010000005.1"/>
</dbReference>
<dbReference type="SUPFAM" id="SSF46785">
    <property type="entry name" value="Winged helix' DNA-binding domain"/>
    <property type="match status" value="1"/>
</dbReference>
<comment type="caution">
    <text evidence="6">The sequence shown here is derived from an EMBL/GenBank/DDBJ whole genome shotgun (WGS) entry which is preliminary data.</text>
</comment>
<evidence type="ECO:0000256" key="4">
    <source>
        <dbReference type="ARBA" id="ARBA00023163"/>
    </source>
</evidence>
<dbReference type="GO" id="GO:0003700">
    <property type="term" value="F:DNA-binding transcription factor activity"/>
    <property type="evidence" value="ECO:0007669"/>
    <property type="project" value="InterPro"/>
</dbReference>
<dbReference type="Proteomes" id="UP000678374">
    <property type="component" value="Unassembled WGS sequence"/>
</dbReference>
<dbReference type="InterPro" id="IPR058163">
    <property type="entry name" value="LysR-type_TF_proteobact-type"/>
</dbReference>
<evidence type="ECO:0000259" key="5">
    <source>
        <dbReference type="PROSITE" id="PS50931"/>
    </source>
</evidence>
<keyword evidence="2" id="KW-0805">Transcription regulation</keyword>
<evidence type="ECO:0000256" key="3">
    <source>
        <dbReference type="ARBA" id="ARBA00023125"/>
    </source>
</evidence>
<keyword evidence="7" id="KW-1185">Reference proteome</keyword>
<evidence type="ECO:0000313" key="6">
    <source>
        <dbReference type="EMBL" id="MBQ0958977.1"/>
    </source>
</evidence>
<keyword evidence="3" id="KW-0238">DNA-binding</keyword>
<evidence type="ECO:0000313" key="7">
    <source>
        <dbReference type="Proteomes" id="UP000678374"/>
    </source>
</evidence>
<dbReference type="InterPro" id="IPR000847">
    <property type="entry name" value="LysR_HTH_N"/>
</dbReference>
<dbReference type="PRINTS" id="PR00039">
    <property type="entry name" value="HTHLYSR"/>
</dbReference>
<proteinExistence type="inferred from homology"/>
<accession>A0A941BIW4</accession>
<organism evidence="6 7">
    <name type="scientific">Ideonella aquatica</name>
    <dbReference type="NCBI Taxonomy" id="2824119"/>
    <lineage>
        <taxon>Bacteria</taxon>
        <taxon>Pseudomonadati</taxon>
        <taxon>Pseudomonadota</taxon>
        <taxon>Betaproteobacteria</taxon>
        <taxon>Burkholderiales</taxon>
        <taxon>Sphaerotilaceae</taxon>
        <taxon>Ideonella</taxon>
    </lineage>
</organism>
<dbReference type="InterPro" id="IPR036388">
    <property type="entry name" value="WH-like_DNA-bd_sf"/>
</dbReference>
<gene>
    <name evidence="6" type="ORF">KAK06_08395</name>
</gene>
<comment type="similarity">
    <text evidence="1">Belongs to the LysR transcriptional regulatory family.</text>
</comment>
<dbReference type="GO" id="GO:0006351">
    <property type="term" value="P:DNA-templated transcription"/>
    <property type="evidence" value="ECO:0007669"/>
    <property type="project" value="TreeGrafter"/>
</dbReference>
<name>A0A941BIW4_9BURK</name>
<dbReference type="PANTHER" id="PTHR30537">
    <property type="entry name" value="HTH-TYPE TRANSCRIPTIONAL REGULATOR"/>
    <property type="match status" value="1"/>
</dbReference>
<reference evidence="6" key="1">
    <citation type="submission" date="2021-04" db="EMBL/GenBank/DDBJ databases">
        <title>The genome sequence of Ideonella sp. 4Y11.</title>
        <authorList>
            <person name="Liu Y."/>
        </authorList>
    </citation>
    <scope>NUCLEOTIDE SEQUENCE</scope>
    <source>
        <strain evidence="6">4Y11</strain>
    </source>
</reference>
<dbReference type="InterPro" id="IPR005119">
    <property type="entry name" value="LysR_subst-bd"/>
</dbReference>
<dbReference type="Gene3D" id="1.10.10.10">
    <property type="entry name" value="Winged helix-like DNA-binding domain superfamily/Winged helix DNA-binding domain"/>
    <property type="match status" value="1"/>
</dbReference>
<dbReference type="Pfam" id="PF00126">
    <property type="entry name" value="HTH_1"/>
    <property type="match status" value="1"/>
</dbReference>
<dbReference type="GO" id="GO:0043565">
    <property type="term" value="F:sequence-specific DNA binding"/>
    <property type="evidence" value="ECO:0007669"/>
    <property type="project" value="TreeGrafter"/>
</dbReference>
<dbReference type="Pfam" id="PF03466">
    <property type="entry name" value="LysR_substrate"/>
    <property type="match status" value="1"/>
</dbReference>
<evidence type="ECO:0000256" key="2">
    <source>
        <dbReference type="ARBA" id="ARBA00023015"/>
    </source>
</evidence>
<sequence length="308" mass="33239">MRRKIPSTAALAAFEAAARHQSFTRAAEELSVTQSAVCRQIASLEDFVGVPLFRRGQRGVLLTEAGRRYARSVAARLDAVERDTLDLMAQAGQAAGGALELAVVPTFATQWLLPRLARFQAAHPGITLHFTPRTRPFLFDDESPFDAAIQPAESPWPGTQGLALLPEHLIAVASPALLQGRRVRSVADVAALPLLQASTRPDAWRQWFEAQGLQVEQAMAGARMELFSMLAEAAAQGLGAALVPRLLVENELASGRLQQLLPFALDSGRRYHLLYPPHKADLAPLQALADWLAQEAHAAQSATLSGSP</sequence>
<dbReference type="FunFam" id="1.10.10.10:FF:000038">
    <property type="entry name" value="Glycine cleavage system transcriptional activator"/>
    <property type="match status" value="1"/>
</dbReference>
<evidence type="ECO:0000256" key="1">
    <source>
        <dbReference type="ARBA" id="ARBA00009437"/>
    </source>
</evidence>
<keyword evidence="4" id="KW-0804">Transcription</keyword>
<dbReference type="AlphaFoldDB" id="A0A941BIW4"/>
<feature type="domain" description="HTH lysR-type" evidence="5">
    <location>
        <begin position="6"/>
        <end position="63"/>
    </location>
</feature>
<dbReference type="SUPFAM" id="SSF53850">
    <property type="entry name" value="Periplasmic binding protein-like II"/>
    <property type="match status" value="1"/>
</dbReference>
<dbReference type="FunFam" id="3.40.190.10:FF:000017">
    <property type="entry name" value="Glycine cleavage system transcriptional activator"/>
    <property type="match status" value="1"/>
</dbReference>
<dbReference type="InterPro" id="IPR036390">
    <property type="entry name" value="WH_DNA-bd_sf"/>
</dbReference>
<dbReference type="Gene3D" id="3.40.190.10">
    <property type="entry name" value="Periplasmic binding protein-like II"/>
    <property type="match status" value="2"/>
</dbReference>
<dbReference type="PANTHER" id="PTHR30537:SF26">
    <property type="entry name" value="GLYCINE CLEAVAGE SYSTEM TRANSCRIPTIONAL ACTIVATOR"/>
    <property type="match status" value="1"/>
</dbReference>
<dbReference type="EMBL" id="JAGQDE010000005">
    <property type="protein sequence ID" value="MBQ0958977.1"/>
    <property type="molecule type" value="Genomic_DNA"/>
</dbReference>
<dbReference type="PROSITE" id="PS50931">
    <property type="entry name" value="HTH_LYSR"/>
    <property type="match status" value="1"/>
</dbReference>